<dbReference type="GO" id="GO:0004407">
    <property type="term" value="F:histone deacetylase activity"/>
    <property type="evidence" value="ECO:0007669"/>
    <property type="project" value="TreeGrafter"/>
</dbReference>
<evidence type="ECO:0000313" key="4">
    <source>
        <dbReference type="Proteomes" id="UP001162834"/>
    </source>
</evidence>
<dbReference type="Pfam" id="PF00850">
    <property type="entry name" value="Hist_deacetyl"/>
    <property type="match status" value="1"/>
</dbReference>
<dbReference type="InterPro" id="IPR023801">
    <property type="entry name" value="His_deacetylse_dom"/>
</dbReference>
<evidence type="ECO:0000259" key="2">
    <source>
        <dbReference type="Pfam" id="PF00850"/>
    </source>
</evidence>
<evidence type="ECO:0000256" key="1">
    <source>
        <dbReference type="ARBA" id="ARBA00005947"/>
    </source>
</evidence>
<dbReference type="GO" id="GO:0040029">
    <property type="term" value="P:epigenetic regulation of gene expression"/>
    <property type="evidence" value="ECO:0007669"/>
    <property type="project" value="TreeGrafter"/>
</dbReference>
<dbReference type="PRINTS" id="PR01270">
    <property type="entry name" value="HDASUPER"/>
</dbReference>
<accession>A0A9E6Y028</accession>
<proteinExistence type="inferred from homology"/>
<dbReference type="InterPro" id="IPR037138">
    <property type="entry name" value="His_deacetylse_dom_sf"/>
</dbReference>
<dbReference type="GO" id="GO:0016787">
    <property type="term" value="F:hydrolase activity"/>
    <property type="evidence" value="ECO:0007669"/>
    <property type="project" value="UniProtKB-KW"/>
</dbReference>
<dbReference type="RefSeq" id="WP_259311742.1">
    <property type="nucleotide sequence ID" value="NZ_CP087164.1"/>
</dbReference>
<keyword evidence="4" id="KW-1185">Reference proteome</keyword>
<dbReference type="KEGG" id="sbae:DSM104329_04117"/>
<keyword evidence="3" id="KW-0378">Hydrolase</keyword>
<gene>
    <name evidence="3" type="ORF">DSM104329_04117</name>
</gene>
<evidence type="ECO:0000313" key="3">
    <source>
        <dbReference type="EMBL" id="UGS37697.1"/>
    </source>
</evidence>
<name>A0A9E6Y028_9ACTN</name>
<dbReference type="EMBL" id="CP087164">
    <property type="protein sequence ID" value="UGS37697.1"/>
    <property type="molecule type" value="Genomic_DNA"/>
</dbReference>
<dbReference type="PANTHER" id="PTHR10625:SF10">
    <property type="entry name" value="HISTONE DEACETYLASE HDAC1"/>
    <property type="match status" value="1"/>
</dbReference>
<dbReference type="CDD" id="cd09992">
    <property type="entry name" value="HDAC_classII"/>
    <property type="match status" value="1"/>
</dbReference>
<feature type="domain" description="Histone deacetylase" evidence="2">
    <location>
        <begin position="20"/>
        <end position="306"/>
    </location>
</feature>
<dbReference type="Gene3D" id="3.40.800.20">
    <property type="entry name" value="Histone deacetylase domain"/>
    <property type="match status" value="1"/>
</dbReference>
<comment type="similarity">
    <text evidence="1">Belongs to the histone deacetylase family.</text>
</comment>
<dbReference type="InterPro" id="IPR000286">
    <property type="entry name" value="HDACs"/>
</dbReference>
<protein>
    <submittedName>
        <fullName evidence="3">Histone deacetylase-like amidohydrolase</fullName>
        <ecNumber evidence="3">3.5.1.-</ecNumber>
    </submittedName>
</protein>
<dbReference type="SUPFAM" id="SSF52768">
    <property type="entry name" value="Arginase/deacetylase"/>
    <property type="match status" value="1"/>
</dbReference>
<dbReference type="InterPro" id="IPR023696">
    <property type="entry name" value="Ureohydrolase_dom_sf"/>
</dbReference>
<organism evidence="3 4">
    <name type="scientific">Capillimicrobium parvum</name>
    <dbReference type="NCBI Taxonomy" id="2884022"/>
    <lineage>
        <taxon>Bacteria</taxon>
        <taxon>Bacillati</taxon>
        <taxon>Actinomycetota</taxon>
        <taxon>Thermoleophilia</taxon>
        <taxon>Solirubrobacterales</taxon>
        <taxon>Capillimicrobiaceae</taxon>
        <taxon>Capillimicrobium</taxon>
    </lineage>
</organism>
<dbReference type="EC" id="3.5.1.-" evidence="3"/>
<reference evidence="3" key="1">
    <citation type="journal article" date="2022" name="Int. J. Syst. Evol. Microbiol.">
        <title>Pseudomonas aegrilactucae sp. nov. and Pseudomonas morbosilactucae sp. nov., pathogens causing bacterial rot of lettuce in Japan.</title>
        <authorList>
            <person name="Sawada H."/>
            <person name="Fujikawa T."/>
            <person name="Satou M."/>
        </authorList>
    </citation>
    <scope>NUCLEOTIDE SEQUENCE</scope>
    <source>
        <strain evidence="3">0166_1</strain>
    </source>
</reference>
<sequence length="343" mass="35380">MSAPVFLSHASSLAHDPGPHPEQAARLEAIERELSLRRWLGWDRAESPEATVEQLLRVHPQAYVDWIRDLCAQGGGAIDLDTVVSARSYEAALHGAGGACAAASLVVSGEAGCAFSAHRPPGHHAEPAKAMGFCLFNSVAVAARHALATLGVQRVMILDWDVHHGNGTNDVFAATDEVLFVSIHESPLYPGTGPASDRGVGDGDGYTVNLPVPGGSGDDVWTSMVAHVAAPLVRAFEPGLVLVSAGFDAHARDPLAGCEVTDGGFATMAALMRDACAGAGVPLACVLEGGYDLEALSSSVAEVMSVLSGVAPAAPPDVAVHPLALRAQERLAGGIWPALGHRV</sequence>
<dbReference type="Proteomes" id="UP001162834">
    <property type="component" value="Chromosome"/>
</dbReference>
<dbReference type="AlphaFoldDB" id="A0A9E6Y028"/>
<dbReference type="PANTHER" id="PTHR10625">
    <property type="entry name" value="HISTONE DEACETYLASE HDAC1-RELATED"/>
    <property type="match status" value="1"/>
</dbReference>